<name>A0A4U1CH19_9SPHI</name>
<dbReference type="OrthoDB" id="9795306at2"/>
<comment type="caution">
    <text evidence="2">The sequence shown here is derived from an EMBL/GenBank/DDBJ whole genome shotgun (WGS) entry which is preliminary data.</text>
</comment>
<dbReference type="InterPro" id="IPR028973">
    <property type="entry name" value="PhnB-like"/>
</dbReference>
<dbReference type="CDD" id="cd06588">
    <property type="entry name" value="PhnB_like"/>
    <property type="match status" value="1"/>
</dbReference>
<dbReference type="InterPro" id="IPR029068">
    <property type="entry name" value="Glyas_Bleomycin-R_OHBP_Dase"/>
</dbReference>
<accession>A0A4U1CH19</accession>
<proteinExistence type="predicted"/>
<dbReference type="SUPFAM" id="SSF54593">
    <property type="entry name" value="Glyoxalase/Bleomycin resistance protein/Dihydroxybiphenyl dioxygenase"/>
    <property type="match status" value="1"/>
</dbReference>
<feature type="domain" description="PhnB-like" evidence="1">
    <location>
        <begin position="5"/>
        <end position="141"/>
    </location>
</feature>
<evidence type="ECO:0000259" key="1">
    <source>
        <dbReference type="Pfam" id="PF06983"/>
    </source>
</evidence>
<dbReference type="Pfam" id="PF06983">
    <property type="entry name" value="3-dmu-9_3-mt"/>
    <property type="match status" value="1"/>
</dbReference>
<dbReference type="AlphaFoldDB" id="A0A4U1CH19"/>
<protein>
    <submittedName>
        <fullName evidence="2">VOC family protein</fullName>
    </submittedName>
</protein>
<dbReference type="PANTHER" id="PTHR33990">
    <property type="entry name" value="PROTEIN YJDN-RELATED"/>
    <property type="match status" value="1"/>
</dbReference>
<dbReference type="Proteomes" id="UP000309488">
    <property type="component" value="Unassembled WGS sequence"/>
</dbReference>
<dbReference type="Gene3D" id="3.10.180.10">
    <property type="entry name" value="2,3-Dihydroxybiphenyl 1,2-Dioxygenase, domain 1"/>
    <property type="match status" value="1"/>
</dbReference>
<organism evidence="2 3">
    <name type="scientific">Pedobacter polaris</name>
    <dbReference type="NCBI Taxonomy" id="2571273"/>
    <lineage>
        <taxon>Bacteria</taxon>
        <taxon>Pseudomonadati</taxon>
        <taxon>Bacteroidota</taxon>
        <taxon>Sphingobacteriia</taxon>
        <taxon>Sphingobacteriales</taxon>
        <taxon>Sphingobacteriaceae</taxon>
        <taxon>Pedobacter</taxon>
    </lineage>
</organism>
<dbReference type="PANTHER" id="PTHR33990:SF1">
    <property type="entry name" value="PROTEIN YJDN"/>
    <property type="match status" value="1"/>
</dbReference>
<evidence type="ECO:0000313" key="3">
    <source>
        <dbReference type="Proteomes" id="UP000309488"/>
    </source>
</evidence>
<reference evidence="2 3" key="1">
    <citation type="submission" date="2019-04" db="EMBL/GenBank/DDBJ databases">
        <title>Pedobacter sp. RP-3-22 sp. nov., isolated from Arctic soil.</title>
        <authorList>
            <person name="Dahal R.H."/>
            <person name="Kim D.-U."/>
        </authorList>
    </citation>
    <scope>NUCLEOTIDE SEQUENCE [LARGE SCALE GENOMIC DNA]</scope>
    <source>
        <strain evidence="2 3">RP-3-22</strain>
    </source>
</reference>
<gene>
    <name evidence="2" type="ORF">FA048_15230</name>
</gene>
<dbReference type="EMBL" id="SWBR01000004">
    <property type="protein sequence ID" value="TKC06561.1"/>
    <property type="molecule type" value="Genomic_DNA"/>
</dbReference>
<sequence>MMLVNPYLNFNGNTEEVFNFYKSVFGGEFIVLQRFKDIPSGENNSEGCVDEVPESESNKIMHIALNIGSTMLMGTDVPSNMEQVKTGTNLSLCISTDSREDSDRIFKGLSEGGKVQMPLQDMFWGDYYGMLTDKYGTQWMISYNAEYDGKNNKS</sequence>
<evidence type="ECO:0000313" key="2">
    <source>
        <dbReference type="EMBL" id="TKC06561.1"/>
    </source>
</evidence>
<keyword evidence="3" id="KW-1185">Reference proteome</keyword>